<dbReference type="OrthoDB" id="5471127at2"/>
<dbReference type="eggNOG" id="COG4122">
    <property type="taxonomic scope" value="Bacteria"/>
</dbReference>
<dbReference type="Gene3D" id="3.40.50.150">
    <property type="entry name" value="Vaccinia Virus protein VP39"/>
    <property type="match status" value="1"/>
</dbReference>
<name>L0R8S9_9BACT</name>
<dbReference type="HOGENOM" id="CLU_1003730_0_0_7"/>
<reference evidence="1 2" key="1">
    <citation type="submission" date="2012-10" db="EMBL/GenBank/DDBJ databases">
        <authorList>
            <person name="Genoscope - CEA"/>
        </authorList>
    </citation>
    <scope>NUCLEOTIDE SEQUENCE [LARGE SCALE GENOMIC DNA]</scope>
    <source>
        <strain evidence="2">AM13 / DSM 14728</strain>
    </source>
</reference>
<dbReference type="Pfam" id="PF13578">
    <property type="entry name" value="Methyltransf_24"/>
    <property type="match status" value="1"/>
</dbReference>
<organism evidence="1 2">
    <name type="scientific">Maridesulfovibrio hydrothermalis AM13 = DSM 14728</name>
    <dbReference type="NCBI Taxonomy" id="1121451"/>
    <lineage>
        <taxon>Bacteria</taxon>
        <taxon>Pseudomonadati</taxon>
        <taxon>Thermodesulfobacteriota</taxon>
        <taxon>Desulfovibrionia</taxon>
        <taxon>Desulfovibrionales</taxon>
        <taxon>Desulfovibrionaceae</taxon>
        <taxon>Maridesulfovibrio</taxon>
    </lineage>
</organism>
<evidence type="ECO:0000313" key="1">
    <source>
        <dbReference type="EMBL" id="CCO22585.1"/>
    </source>
</evidence>
<sequence length="277" mass="31420">MFQKQVKCRSLLHPFIEKIYVDGPPHGSISKEEVTFLTDRILAMQPSYVVEIGTAAGASTALMLKALELLGGERTLHSIEYLEHCYFDKSLKPGFMVDTIYDQHPSWYHLHTSKSVFDLDEITRGRMIDFIFIDGNHMHPWAAIDTILALPFLASDATIVYHDINLHLLADETKKDHQGAHHVFYNFPAAEKITVAGRPYPNIGSLTINGPKINMLAALLQILFNNLWTAHSWPPLTNETLQKLSLELDKHWGENAKLALKQGIEMINATQNKKYNF</sequence>
<accession>L0R8S9</accession>
<dbReference type="RefSeq" id="WP_015335195.1">
    <property type="nucleotide sequence ID" value="NC_020055.1"/>
</dbReference>
<protein>
    <recommendedName>
        <fullName evidence="3">Methyltransferase domain-containing protein</fullName>
    </recommendedName>
</protein>
<evidence type="ECO:0008006" key="3">
    <source>
        <dbReference type="Google" id="ProtNLM"/>
    </source>
</evidence>
<dbReference type="KEGG" id="dhy:DESAM_20294"/>
<dbReference type="AlphaFoldDB" id="L0R8S9"/>
<evidence type="ECO:0000313" key="2">
    <source>
        <dbReference type="Proteomes" id="UP000010808"/>
    </source>
</evidence>
<dbReference type="EMBL" id="FO203522">
    <property type="protein sequence ID" value="CCO22585.1"/>
    <property type="molecule type" value="Genomic_DNA"/>
</dbReference>
<dbReference type="InterPro" id="IPR029063">
    <property type="entry name" value="SAM-dependent_MTases_sf"/>
</dbReference>
<gene>
    <name evidence="1" type="ORF">DESAM_20294</name>
</gene>
<dbReference type="SUPFAM" id="SSF53335">
    <property type="entry name" value="S-adenosyl-L-methionine-dependent methyltransferases"/>
    <property type="match status" value="1"/>
</dbReference>
<dbReference type="Proteomes" id="UP000010808">
    <property type="component" value="Chromosome"/>
</dbReference>
<proteinExistence type="predicted"/>
<dbReference type="PATRIC" id="fig|1121451.3.peg.568"/>
<dbReference type="STRING" id="1121451.DESAM_20294"/>
<keyword evidence="2" id="KW-1185">Reference proteome</keyword>